<dbReference type="SMART" id="SM00448">
    <property type="entry name" value="REC"/>
    <property type="match status" value="1"/>
</dbReference>
<dbReference type="SUPFAM" id="SSF50341">
    <property type="entry name" value="CheW-like"/>
    <property type="match status" value="1"/>
</dbReference>
<feature type="modified residue" description="4-aspartylphosphate" evidence="13">
    <location>
        <position position="703"/>
    </location>
</feature>
<dbReference type="CDD" id="cd16916">
    <property type="entry name" value="HATPase_CheA-like"/>
    <property type="match status" value="1"/>
</dbReference>
<dbReference type="Pfam" id="PF00072">
    <property type="entry name" value="Response_reg"/>
    <property type="match status" value="1"/>
</dbReference>
<dbReference type="Pfam" id="PF02518">
    <property type="entry name" value="HATPase_c"/>
    <property type="match status" value="1"/>
</dbReference>
<evidence type="ECO:0000256" key="8">
    <source>
        <dbReference type="ARBA" id="ARBA00022777"/>
    </source>
</evidence>
<feature type="domain" description="HPt" evidence="18">
    <location>
        <begin position="1"/>
        <end position="105"/>
    </location>
</feature>
<keyword evidence="10" id="KW-0902">Two-component regulatory system</keyword>
<dbReference type="PRINTS" id="PR00344">
    <property type="entry name" value="BCTRLSENSOR"/>
</dbReference>
<organism evidence="19 20">
    <name type="scientific">Desulfonema ishimotonii</name>
    <dbReference type="NCBI Taxonomy" id="45657"/>
    <lineage>
        <taxon>Bacteria</taxon>
        <taxon>Pseudomonadati</taxon>
        <taxon>Thermodesulfobacteriota</taxon>
        <taxon>Desulfobacteria</taxon>
        <taxon>Desulfobacterales</taxon>
        <taxon>Desulfococcaceae</taxon>
        <taxon>Desulfonema</taxon>
    </lineage>
</organism>
<dbReference type="PROSITE" id="PS50109">
    <property type="entry name" value="HIS_KIN"/>
    <property type="match status" value="1"/>
</dbReference>
<dbReference type="Gene3D" id="2.30.30.40">
    <property type="entry name" value="SH3 Domains"/>
    <property type="match status" value="1"/>
</dbReference>
<evidence type="ECO:0000313" key="19">
    <source>
        <dbReference type="EMBL" id="GBC60119.1"/>
    </source>
</evidence>
<dbReference type="GO" id="GO:0006935">
    <property type="term" value="P:chemotaxis"/>
    <property type="evidence" value="ECO:0007669"/>
    <property type="project" value="UniProtKB-KW"/>
</dbReference>
<dbReference type="Gene3D" id="1.10.287.560">
    <property type="entry name" value="Histidine kinase CheA-like, homodimeric domain"/>
    <property type="match status" value="1"/>
</dbReference>
<evidence type="ECO:0000256" key="5">
    <source>
        <dbReference type="ARBA" id="ARBA00022553"/>
    </source>
</evidence>
<evidence type="ECO:0000256" key="7">
    <source>
        <dbReference type="ARBA" id="ARBA00022741"/>
    </source>
</evidence>
<dbReference type="InterPro" id="IPR037006">
    <property type="entry name" value="CheA-like_homodim_sf"/>
</dbReference>
<dbReference type="Gene3D" id="1.20.120.160">
    <property type="entry name" value="HPT domain"/>
    <property type="match status" value="1"/>
</dbReference>
<keyword evidence="9" id="KW-0067">ATP-binding</keyword>
<dbReference type="Proteomes" id="UP000288096">
    <property type="component" value="Unassembled WGS sequence"/>
</dbReference>
<dbReference type="OrthoDB" id="9803176at2"/>
<dbReference type="EMBL" id="BEXT01000001">
    <property type="protein sequence ID" value="GBC60119.1"/>
    <property type="molecule type" value="Genomic_DNA"/>
</dbReference>
<reference evidence="20" key="1">
    <citation type="submission" date="2017-11" db="EMBL/GenBank/DDBJ databases">
        <authorList>
            <person name="Watanabe M."/>
            <person name="Kojima H."/>
        </authorList>
    </citation>
    <scope>NUCLEOTIDE SEQUENCE [LARGE SCALE GENOMIC DNA]</scope>
    <source>
        <strain evidence="20">Tokyo 01</strain>
    </source>
</reference>
<dbReference type="InterPro" id="IPR051315">
    <property type="entry name" value="Bact_Chemotaxis_CheA"/>
</dbReference>
<feature type="modified residue" description="Phosphohistidine" evidence="12">
    <location>
        <position position="48"/>
    </location>
</feature>
<evidence type="ECO:0000256" key="12">
    <source>
        <dbReference type="PROSITE-ProRule" id="PRU00110"/>
    </source>
</evidence>
<dbReference type="InterPro" id="IPR004358">
    <property type="entry name" value="Sig_transdc_His_kin-like_C"/>
</dbReference>
<dbReference type="Pfam" id="PF02895">
    <property type="entry name" value="H-kinase_dim"/>
    <property type="match status" value="1"/>
</dbReference>
<gene>
    <name evidence="19" type="ORF">DENIS_1064</name>
</gene>
<proteinExistence type="predicted"/>
<evidence type="ECO:0000256" key="11">
    <source>
        <dbReference type="ARBA" id="ARBA00035100"/>
    </source>
</evidence>
<dbReference type="PROSITE" id="PS50851">
    <property type="entry name" value="CHEW"/>
    <property type="match status" value="1"/>
</dbReference>
<protein>
    <recommendedName>
        <fullName evidence="3">Chemotaxis protein CheA</fullName>
        <ecNumber evidence="2">2.7.13.3</ecNumber>
    </recommendedName>
</protein>
<dbReference type="GO" id="GO:0005524">
    <property type="term" value="F:ATP binding"/>
    <property type="evidence" value="ECO:0007669"/>
    <property type="project" value="UniProtKB-KW"/>
</dbReference>
<dbReference type="InterPro" id="IPR002545">
    <property type="entry name" value="CheW-lke_dom"/>
</dbReference>
<evidence type="ECO:0000259" key="17">
    <source>
        <dbReference type="PROSITE" id="PS50851"/>
    </source>
</evidence>
<dbReference type="SMART" id="SM00073">
    <property type="entry name" value="HPT"/>
    <property type="match status" value="1"/>
</dbReference>
<evidence type="ECO:0000256" key="6">
    <source>
        <dbReference type="ARBA" id="ARBA00022679"/>
    </source>
</evidence>
<dbReference type="InterPro" id="IPR036061">
    <property type="entry name" value="CheW-like_dom_sf"/>
</dbReference>
<evidence type="ECO:0000256" key="13">
    <source>
        <dbReference type="PROSITE-ProRule" id="PRU00169"/>
    </source>
</evidence>
<keyword evidence="4" id="KW-0145">Chemotaxis</keyword>
<dbReference type="SUPFAM" id="SSF52172">
    <property type="entry name" value="CheY-like"/>
    <property type="match status" value="1"/>
</dbReference>
<dbReference type="GO" id="GO:0005737">
    <property type="term" value="C:cytoplasm"/>
    <property type="evidence" value="ECO:0007669"/>
    <property type="project" value="InterPro"/>
</dbReference>
<evidence type="ECO:0000256" key="14">
    <source>
        <dbReference type="SAM" id="MobiDB-lite"/>
    </source>
</evidence>
<feature type="domain" description="CheW-like" evidence="17">
    <location>
        <begin position="496"/>
        <end position="631"/>
    </location>
</feature>
<dbReference type="CDD" id="cd00088">
    <property type="entry name" value="HPT"/>
    <property type="match status" value="1"/>
</dbReference>
<keyword evidence="8 19" id="KW-0418">Kinase</keyword>
<accession>A0A401FT26</accession>
<dbReference type="Pfam" id="PF01627">
    <property type="entry name" value="Hpt"/>
    <property type="match status" value="1"/>
</dbReference>
<dbReference type="InterPro" id="IPR036890">
    <property type="entry name" value="HATPase_C_sf"/>
</dbReference>
<keyword evidence="20" id="KW-1185">Reference proteome</keyword>
<evidence type="ECO:0000259" key="15">
    <source>
        <dbReference type="PROSITE" id="PS50109"/>
    </source>
</evidence>
<evidence type="ECO:0000313" key="20">
    <source>
        <dbReference type="Proteomes" id="UP000288096"/>
    </source>
</evidence>
<dbReference type="RefSeq" id="WP_124327570.1">
    <property type="nucleotide sequence ID" value="NZ_BEXT01000001.1"/>
</dbReference>
<dbReference type="PANTHER" id="PTHR43395:SF10">
    <property type="entry name" value="CHEMOTAXIS PROTEIN CHEA"/>
    <property type="match status" value="1"/>
</dbReference>
<comment type="function">
    <text evidence="11">Involved in the transmission of sensory signals from the chemoreceptors to the flagellar motors. CheA is autophosphorylated; it can transfer its phosphate group to either CheB or CheY.</text>
</comment>
<evidence type="ECO:0000256" key="4">
    <source>
        <dbReference type="ARBA" id="ARBA00022500"/>
    </source>
</evidence>
<dbReference type="InterPro" id="IPR005467">
    <property type="entry name" value="His_kinase_dom"/>
</dbReference>
<evidence type="ECO:0000259" key="16">
    <source>
        <dbReference type="PROSITE" id="PS50110"/>
    </source>
</evidence>
<evidence type="ECO:0000256" key="3">
    <source>
        <dbReference type="ARBA" id="ARBA00021495"/>
    </source>
</evidence>
<dbReference type="InterPro" id="IPR004105">
    <property type="entry name" value="CheA-like_dim"/>
</dbReference>
<evidence type="ECO:0000259" key="18">
    <source>
        <dbReference type="PROSITE" id="PS50894"/>
    </source>
</evidence>
<dbReference type="SUPFAM" id="SSF55874">
    <property type="entry name" value="ATPase domain of HSP90 chaperone/DNA topoisomerase II/histidine kinase"/>
    <property type="match status" value="1"/>
</dbReference>
<keyword evidence="7" id="KW-0547">Nucleotide-binding</keyword>
<sequence length="772" mass="84575">MAFDRAKFLTRFIEEAREHISQLNAGLLVIEKNPDDTDQLNAVFRSAHTIKGSARMMKLGPVSHVAHTLEDTLDALRQQKIPPSKPLSDLLFEGVDALSRLLDGIAGGEAIAQAPEAICQKLEQAAAGHIAPAPPPSETAIPARQQATKDRNEAQTEPVSPPSPAGQDSRLPETVEYSPQRSEAAAHPPAPSPAPNGPLLSKSARTIRINADKLDELIKLMGEIVSARRQSFQRLKEIRGFETLARQAMMLTADDADSENSRSRELSRLTTALYQHISSCTARFREDLSHRKRLTDELQDQSIALRMMPLSTIFDALPRAVRDISEQYGKSVDLTVEGGETELDKKIIEKIADPLLHMIRNSIDHGIESPETRRQGGKPDRGTIRLSASYDGSNVLVRLHDDGQGIPVSRIRSKAAGKKLATADQLNAMTPGEIINLIFRPGFSTCDMITDLSGRGVGMDIVHKNIVDDLKGSVDVETHPGQGTTFNIRLPLTMAVLRVLFIRAGDLVFGVPTNFITEITRIPAPDVIQIHDKKAVRLRDQILPVIRLGEVLRLPGDIPAETESLLILVVSLGSEQLGVVIDALLNEDDVVIKPLPAHMKDIGWISGCIISGNNKIINVLHMPKILEAAREIKSRKHSGEQKKTPEADGNDSLQILLVDDSVSTREIEKSILESYGYAVTLAGDGAEGLEKARRFKYDLVITDVEMPRMNGFSLTAQLRADEAYRETPVILVTSLDSESDKHRGIEVGADAYILKGDFDQSDLLDTIRSLVG</sequence>
<comment type="caution">
    <text evidence="19">The sequence shown here is derived from an EMBL/GenBank/DDBJ whole genome shotgun (WGS) entry which is preliminary data.</text>
</comment>
<evidence type="ECO:0000256" key="10">
    <source>
        <dbReference type="ARBA" id="ARBA00023012"/>
    </source>
</evidence>
<dbReference type="EC" id="2.7.13.3" evidence="2"/>
<dbReference type="FunFam" id="3.30.565.10:FF:000016">
    <property type="entry name" value="Chemotaxis protein CheA, putative"/>
    <property type="match status" value="1"/>
</dbReference>
<dbReference type="SMART" id="SM00260">
    <property type="entry name" value="CheW"/>
    <property type="match status" value="1"/>
</dbReference>
<dbReference type="SMART" id="SM01231">
    <property type="entry name" value="H-kinase_dim"/>
    <property type="match status" value="1"/>
</dbReference>
<dbReference type="InterPro" id="IPR003594">
    <property type="entry name" value="HATPase_dom"/>
</dbReference>
<comment type="catalytic activity">
    <reaction evidence="1">
        <text>ATP + protein L-histidine = ADP + protein N-phospho-L-histidine.</text>
        <dbReference type="EC" id="2.7.13.3"/>
    </reaction>
</comment>
<keyword evidence="6" id="KW-0808">Transferase</keyword>
<dbReference type="PANTHER" id="PTHR43395">
    <property type="entry name" value="SENSOR HISTIDINE KINASE CHEA"/>
    <property type="match status" value="1"/>
</dbReference>
<reference evidence="20" key="2">
    <citation type="submission" date="2019-01" db="EMBL/GenBank/DDBJ databases">
        <title>Genome sequence of Desulfonema ishimotonii strain Tokyo 01.</title>
        <authorList>
            <person name="Fukui M."/>
        </authorList>
    </citation>
    <scope>NUCLEOTIDE SEQUENCE [LARGE SCALE GENOMIC DNA]</scope>
    <source>
        <strain evidence="20">Tokyo 01</strain>
    </source>
</reference>
<feature type="region of interest" description="Disordered" evidence="14">
    <location>
        <begin position="129"/>
        <end position="200"/>
    </location>
</feature>
<evidence type="ECO:0000256" key="9">
    <source>
        <dbReference type="ARBA" id="ARBA00022840"/>
    </source>
</evidence>
<dbReference type="InterPro" id="IPR008207">
    <property type="entry name" value="Sig_transdc_His_kin_Hpt_dom"/>
</dbReference>
<dbReference type="PROSITE" id="PS50110">
    <property type="entry name" value="RESPONSE_REGULATORY"/>
    <property type="match status" value="1"/>
</dbReference>
<evidence type="ECO:0000256" key="1">
    <source>
        <dbReference type="ARBA" id="ARBA00000085"/>
    </source>
</evidence>
<dbReference type="SUPFAM" id="SSF47226">
    <property type="entry name" value="Histidine-containing phosphotransfer domain, HPT domain"/>
    <property type="match status" value="1"/>
</dbReference>
<name>A0A401FT26_9BACT</name>
<feature type="domain" description="Response regulatory" evidence="16">
    <location>
        <begin position="654"/>
        <end position="770"/>
    </location>
</feature>
<evidence type="ECO:0000256" key="2">
    <source>
        <dbReference type="ARBA" id="ARBA00012438"/>
    </source>
</evidence>
<dbReference type="GO" id="GO:0000155">
    <property type="term" value="F:phosphorelay sensor kinase activity"/>
    <property type="evidence" value="ECO:0007669"/>
    <property type="project" value="InterPro"/>
</dbReference>
<feature type="domain" description="Histidine kinase" evidence="15">
    <location>
        <begin position="293"/>
        <end position="494"/>
    </location>
</feature>
<dbReference type="Gene3D" id="3.40.50.2300">
    <property type="match status" value="1"/>
</dbReference>
<dbReference type="SMART" id="SM00387">
    <property type="entry name" value="HATPase_c"/>
    <property type="match status" value="1"/>
</dbReference>
<dbReference type="Gene3D" id="3.30.565.10">
    <property type="entry name" value="Histidine kinase-like ATPase, C-terminal domain"/>
    <property type="match status" value="1"/>
</dbReference>
<dbReference type="PROSITE" id="PS50894">
    <property type="entry name" value="HPT"/>
    <property type="match status" value="1"/>
</dbReference>
<dbReference type="InterPro" id="IPR001789">
    <property type="entry name" value="Sig_transdc_resp-reg_receiver"/>
</dbReference>
<dbReference type="AlphaFoldDB" id="A0A401FT26"/>
<dbReference type="InterPro" id="IPR036641">
    <property type="entry name" value="HPT_dom_sf"/>
</dbReference>
<dbReference type="InterPro" id="IPR011006">
    <property type="entry name" value="CheY-like_superfamily"/>
</dbReference>
<keyword evidence="5 13" id="KW-0597">Phosphoprotein</keyword>
<dbReference type="Pfam" id="PF01584">
    <property type="entry name" value="CheW"/>
    <property type="match status" value="1"/>
</dbReference>